<gene>
    <name evidence="7" type="ORF">HYG86_14440</name>
</gene>
<dbReference type="PANTHER" id="PTHR32071:SF57">
    <property type="entry name" value="C4-DICARBOXYLATE TRANSPORT TRANSCRIPTIONAL REGULATORY PROTEIN DCTD"/>
    <property type="match status" value="1"/>
</dbReference>
<dbReference type="AlphaFoldDB" id="A0A7G9WB19"/>
<dbReference type="InterPro" id="IPR025943">
    <property type="entry name" value="Sigma_54_int_dom_ATP-bd_2"/>
</dbReference>
<dbReference type="PANTHER" id="PTHR32071">
    <property type="entry name" value="TRANSCRIPTIONAL REGULATORY PROTEIN"/>
    <property type="match status" value="1"/>
</dbReference>
<dbReference type="InterPro" id="IPR002197">
    <property type="entry name" value="HTH_Fis"/>
</dbReference>
<dbReference type="RefSeq" id="WP_213166284.1">
    <property type="nucleotide sequence ID" value="NZ_CP058559.1"/>
</dbReference>
<dbReference type="PRINTS" id="PR01590">
    <property type="entry name" value="HTHFIS"/>
</dbReference>
<dbReference type="Gene3D" id="1.10.10.60">
    <property type="entry name" value="Homeodomain-like"/>
    <property type="match status" value="1"/>
</dbReference>
<dbReference type="SMART" id="SM00382">
    <property type="entry name" value="AAA"/>
    <property type="match status" value="1"/>
</dbReference>
<dbReference type="Pfam" id="PF00158">
    <property type="entry name" value="Sigma54_activat"/>
    <property type="match status" value="1"/>
</dbReference>
<name>A0A7G9WB19_ALKCA</name>
<evidence type="ECO:0000256" key="4">
    <source>
        <dbReference type="ARBA" id="ARBA00023125"/>
    </source>
</evidence>
<evidence type="ECO:0000313" key="7">
    <source>
        <dbReference type="EMBL" id="QNO15881.1"/>
    </source>
</evidence>
<dbReference type="InterPro" id="IPR003593">
    <property type="entry name" value="AAA+_ATPase"/>
</dbReference>
<dbReference type="GO" id="GO:0043565">
    <property type="term" value="F:sequence-specific DNA binding"/>
    <property type="evidence" value="ECO:0007669"/>
    <property type="project" value="InterPro"/>
</dbReference>
<dbReference type="PROSITE" id="PS50045">
    <property type="entry name" value="SIGMA54_INTERACT_4"/>
    <property type="match status" value="1"/>
</dbReference>
<keyword evidence="8" id="KW-1185">Reference proteome</keyword>
<dbReference type="SUPFAM" id="SSF46689">
    <property type="entry name" value="Homeodomain-like"/>
    <property type="match status" value="1"/>
</dbReference>
<dbReference type="Proteomes" id="UP000516160">
    <property type="component" value="Chromosome"/>
</dbReference>
<feature type="domain" description="Sigma-54 factor interaction" evidence="6">
    <location>
        <begin position="216"/>
        <end position="446"/>
    </location>
</feature>
<keyword evidence="4" id="KW-0238">DNA-binding</keyword>
<dbReference type="Gene3D" id="3.40.50.300">
    <property type="entry name" value="P-loop containing nucleotide triphosphate hydrolases"/>
    <property type="match status" value="1"/>
</dbReference>
<dbReference type="Gene3D" id="1.10.8.60">
    <property type="match status" value="1"/>
</dbReference>
<dbReference type="PROSITE" id="PS00688">
    <property type="entry name" value="SIGMA54_INTERACT_3"/>
    <property type="match status" value="1"/>
</dbReference>
<keyword evidence="5" id="KW-0804">Transcription</keyword>
<evidence type="ECO:0000256" key="5">
    <source>
        <dbReference type="ARBA" id="ARBA00023163"/>
    </source>
</evidence>
<evidence type="ECO:0000256" key="2">
    <source>
        <dbReference type="ARBA" id="ARBA00022840"/>
    </source>
</evidence>
<protein>
    <submittedName>
        <fullName evidence="7">Sigma 54-interacting transcriptional regulator</fullName>
    </submittedName>
</protein>
<dbReference type="InterPro" id="IPR002078">
    <property type="entry name" value="Sigma_54_int"/>
</dbReference>
<evidence type="ECO:0000259" key="6">
    <source>
        <dbReference type="PROSITE" id="PS50045"/>
    </source>
</evidence>
<sequence>MYNNSLLEILLDSLEIIAKITGGYATLTDKYGYRIKTIDSAGNVKVELEGSYYDSAAEAYLKKKAISGVSSIEDGAQAWCIPINDYVLCSSNIEIVKNNNRLKESLIQSLPFISRVAGGEAVVFDSEGVRIATVSSKGEIKEDYLGKASKDAKEAMEKQRPIIGGSNYVSGASAVRIPITKEFGFGFNNEDTTIASQILINEVKKHQTAKYSLDDIIGESASLVKAKNIVKITGKSSSSVLIFGETGTGKELFAQSVHNLSDRSSKPFVAINCAAIPPNLMESNFFGYEGGAFTGARKDGSPGVFEQANGGTIFLDEISEMDLDLQSKILRVLQEREVKRLGSNKVIPLDIRVVSATNKDLEEMARSGKFRQDLFYRLNVVDINLPALREIRSDIRLIVKNAIYQMNRSFGKFVEDIDEEALSYMTSYHWPGNVRELINCIERIFNVIGSNRIITKEFLPNKLLDNQITVGEQGDLSTMLAKYEKRIIENSLKDNNGVKAKVARQLNISNTTLWRRMKELEIDN</sequence>
<dbReference type="EMBL" id="CP058559">
    <property type="protein sequence ID" value="QNO15881.1"/>
    <property type="molecule type" value="Genomic_DNA"/>
</dbReference>
<dbReference type="InterPro" id="IPR009057">
    <property type="entry name" value="Homeodomain-like_sf"/>
</dbReference>
<dbReference type="PROSITE" id="PS00676">
    <property type="entry name" value="SIGMA54_INTERACT_2"/>
    <property type="match status" value="1"/>
</dbReference>
<dbReference type="Pfam" id="PF02954">
    <property type="entry name" value="HTH_8"/>
    <property type="match status" value="1"/>
</dbReference>
<proteinExistence type="predicted"/>
<keyword evidence="3" id="KW-0805">Transcription regulation</keyword>
<dbReference type="PROSITE" id="PS00675">
    <property type="entry name" value="SIGMA54_INTERACT_1"/>
    <property type="match status" value="1"/>
</dbReference>
<evidence type="ECO:0000313" key="8">
    <source>
        <dbReference type="Proteomes" id="UP000516160"/>
    </source>
</evidence>
<evidence type="ECO:0000256" key="3">
    <source>
        <dbReference type="ARBA" id="ARBA00023015"/>
    </source>
</evidence>
<dbReference type="Pfam" id="PF25601">
    <property type="entry name" value="AAA_lid_14"/>
    <property type="match status" value="1"/>
</dbReference>
<dbReference type="GO" id="GO:0006355">
    <property type="term" value="P:regulation of DNA-templated transcription"/>
    <property type="evidence" value="ECO:0007669"/>
    <property type="project" value="InterPro"/>
</dbReference>
<dbReference type="CDD" id="cd00009">
    <property type="entry name" value="AAA"/>
    <property type="match status" value="1"/>
</dbReference>
<dbReference type="GO" id="GO:0005524">
    <property type="term" value="F:ATP binding"/>
    <property type="evidence" value="ECO:0007669"/>
    <property type="project" value="UniProtKB-KW"/>
</dbReference>
<dbReference type="InterPro" id="IPR025944">
    <property type="entry name" value="Sigma_54_int_dom_CS"/>
</dbReference>
<dbReference type="InterPro" id="IPR058031">
    <property type="entry name" value="AAA_lid_NorR"/>
</dbReference>
<evidence type="ECO:0000256" key="1">
    <source>
        <dbReference type="ARBA" id="ARBA00022741"/>
    </source>
</evidence>
<dbReference type="KEGG" id="acae:HYG86_14440"/>
<dbReference type="SUPFAM" id="SSF52540">
    <property type="entry name" value="P-loop containing nucleoside triphosphate hydrolases"/>
    <property type="match status" value="1"/>
</dbReference>
<keyword evidence="2" id="KW-0067">ATP-binding</keyword>
<dbReference type="FunFam" id="3.40.50.300:FF:000006">
    <property type="entry name" value="DNA-binding transcriptional regulator NtrC"/>
    <property type="match status" value="1"/>
</dbReference>
<dbReference type="InterPro" id="IPR027417">
    <property type="entry name" value="P-loop_NTPase"/>
</dbReference>
<keyword evidence="1" id="KW-0547">Nucleotide-binding</keyword>
<dbReference type="InterPro" id="IPR025662">
    <property type="entry name" value="Sigma_54_int_dom_ATP-bd_1"/>
</dbReference>
<reference evidence="7 8" key="1">
    <citation type="submission" date="2020-07" db="EMBL/GenBank/DDBJ databases">
        <title>Alkalicella. sp. LB2 genome.</title>
        <authorList>
            <person name="Postec A."/>
            <person name="Quemeneur M."/>
        </authorList>
    </citation>
    <scope>NUCLEOTIDE SEQUENCE [LARGE SCALE GENOMIC DNA]</scope>
    <source>
        <strain evidence="7 8">LB2</strain>
    </source>
</reference>
<organism evidence="7 8">
    <name type="scientific">Alkalicella caledoniensis</name>
    <dbReference type="NCBI Taxonomy" id="2731377"/>
    <lineage>
        <taxon>Bacteria</taxon>
        <taxon>Bacillati</taxon>
        <taxon>Bacillota</taxon>
        <taxon>Clostridia</taxon>
        <taxon>Eubacteriales</taxon>
        <taxon>Proteinivoracaceae</taxon>
        <taxon>Alkalicella</taxon>
    </lineage>
</organism>
<accession>A0A7G9WB19</accession>